<reference evidence="2" key="2">
    <citation type="submission" date="2015-01" db="EMBL/GenBank/DDBJ databases">
        <title>Evolutionary Origins and Diversification of the Mycorrhizal Mutualists.</title>
        <authorList>
            <consortium name="DOE Joint Genome Institute"/>
            <consortium name="Mycorrhizal Genomics Consortium"/>
            <person name="Kohler A."/>
            <person name="Kuo A."/>
            <person name="Nagy L.G."/>
            <person name="Floudas D."/>
            <person name="Copeland A."/>
            <person name="Barry K.W."/>
            <person name="Cichocki N."/>
            <person name="Veneault-Fourrey C."/>
            <person name="LaButti K."/>
            <person name="Lindquist E.A."/>
            <person name="Lipzen A."/>
            <person name="Lundell T."/>
            <person name="Morin E."/>
            <person name="Murat C."/>
            <person name="Riley R."/>
            <person name="Ohm R."/>
            <person name="Sun H."/>
            <person name="Tunlid A."/>
            <person name="Henrissat B."/>
            <person name="Grigoriev I.V."/>
            <person name="Hibbett D.S."/>
            <person name="Martin F."/>
        </authorList>
    </citation>
    <scope>NUCLEOTIDE SEQUENCE [LARGE SCALE GENOMIC DNA]</scope>
    <source>
        <strain evidence="2">Zn</strain>
    </source>
</reference>
<organism evidence="1 2">
    <name type="scientific">Oidiodendron maius (strain Zn)</name>
    <dbReference type="NCBI Taxonomy" id="913774"/>
    <lineage>
        <taxon>Eukaryota</taxon>
        <taxon>Fungi</taxon>
        <taxon>Dikarya</taxon>
        <taxon>Ascomycota</taxon>
        <taxon>Pezizomycotina</taxon>
        <taxon>Leotiomycetes</taxon>
        <taxon>Leotiomycetes incertae sedis</taxon>
        <taxon>Myxotrichaceae</taxon>
        <taxon>Oidiodendron</taxon>
    </lineage>
</organism>
<dbReference type="OrthoDB" id="5620at2759"/>
<dbReference type="HOGENOM" id="CLU_515925_0_0_1"/>
<dbReference type="PANTHER" id="PTHR37540">
    <property type="entry name" value="TRANSCRIPTION FACTOR (ACR-2), PUTATIVE-RELATED-RELATED"/>
    <property type="match status" value="1"/>
</dbReference>
<gene>
    <name evidence="1" type="ORF">OIDMADRAFT_184618</name>
</gene>
<evidence type="ECO:0008006" key="3">
    <source>
        <dbReference type="Google" id="ProtNLM"/>
    </source>
</evidence>
<dbReference type="Proteomes" id="UP000054321">
    <property type="component" value="Unassembled WGS sequence"/>
</dbReference>
<dbReference type="Pfam" id="PF11951">
    <property type="entry name" value="Fungal_trans_2"/>
    <property type="match status" value="2"/>
</dbReference>
<dbReference type="EMBL" id="KN832892">
    <property type="protein sequence ID" value="KIM93935.1"/>
    <property type="molecule type" value="Genomic_DNA"/>
</dbReference>
<proteinExistence type="predicted"/>
<dbReference type="AlphaFoldDB" id="A0A0C3GCP4"/>
<keyword evidence="2" id="KW-1185">Reference proteome</keyword>
<dbReference type="InterPro" id="IPR021858">
    <property type="entry name" value="Fun_TF"/>
</dbReference>
<evidence type="ECO:0000313" key="2">
    <source>
        <dbReference type="Proteomes" id="UP000054321"/>
    </source>
</evidence>
<dbReference type="STRING" id="913774.A0A0C3GCP4"/>
<reference evidence="1 2" key="1">
    <citation type="submission" date="2014-04" db="EMBL/GenBank/DDBJ databases">
        <authorList>
            <consortium name="DOE Joint Genome Institute"/>
            <person name="Kuo A."/>
            <person name="Martino E."/>
            <person name="Perotto S."/>
            <person name="Kohler A."/>
            <person name="Nagy L.G."/>
            <person name="Floudas D."/>
            <person name="Copeland A."/>
            <person name="Barry K.W."/>
            <person name="Cichocki N."/>
            <person name="Veneault-Fourrey C."/>
            <person name="LaButti K."/>
            <person name="Lindquist E.A."/>
            <person name="Lipzen A."/>
            <person name="Lundell T."/>
            <person name="Morin E."/>
            <person name="Murat C."/>
            <person name="Sun H."/>
            <person name="Tunlid A."/>
            <person name="Henrissat B."/>
            <person name="Grigoriev I.V."/>
            <person name="Hibbett D.S."/>
            <person name="Martin F."/>
            <person name="Nordberg H.P."/>
            <person name="Cantor M.N."/>
            <person name="Hua S.X."/>
        </authorList>
    </citation>
    <scope>NUCLEOTIDE SEQUENCE [LARGE SCALE GENOMIC DNA]</scope>
    <source>
        <strain evidence="1 2">Zn</strain>
    </source>
</reference>
<protein>
    <recommendedName>
        <fullName evidence="3">Transcription factor domain-containing protein</fullName>
    </recommendedName>
</protein>
<accession>A0A0C3GCP4</accession>
<sequence length="583" mass="64936">MNVEPGVQPLSMPETDRLTVGEDQDNQYRIENAENSQINSHVTEFREVPKLTEQVVPKPDISSQVRIRQYFHGKLAKEAPQLRFITITNPKQDKDFRTRKIVRSHVARQYHVIRQQAWKNEGDLQRVDSGNGPDQANAAIVAQGYSRQMLRQSTRCLAAAVGPGGSDPFSSCSLPVTPRINILIDHFLTVVGPQMNSFLTSSSNTTDSMKTVYVPFSISDRCVFHGLLLLSARSFAKISGDMSYHVTALTHKAECIRLVNEALGNPRRATSDATIAAVLMLAVEEFLLGNLEVFKAHMCGLHSIVLIRGGLYTLGLGGILEQLALRYLPTHNVDYKTLLTESFFSCDRACEIYMGSRPLFTFLESLSEITTVTALPPGFRNILQSPDISQQIATFVTDANTTSLIKSFCGFEVTTGAELHFSDTCCNSISQHIDQISSPYMITSEAIEVAPTLLVEKCLSYGLLVYYMVMLRSIPPEPYLSSDVGKQLKTTLMRMDLLVHWQGHLDLLLWIAFMGACSATKGPLRDWYMFLLSGVNCQLGTKSWKDIKTILEKFLWARRCDSLGNALWLEVEALSVGSLCLSL</sequence>
<evidence type="ECO:0000313" key="1">
    <source>
        <dbReference type="EMBL" id="KIM93935.1"/>
    </source>
</evidence>
<dbReference type="PANTHER" id="PTHR37540:SF5">
    <property type="entry name" value="TRANSCRIPTION FACTOR DOMAIN-CONTAINING PROTEIN"/>
    <property type="match status" value="1"/>
</dbReference>
<dbReference type="InParanoid" id="A0A0C3GCP4"/>
<name>A0A0C3GCP4_OIDMZ</name>